<dbReference type="KEGG" id="ttq:NIES37_49380"/>
<dbReference type="RefSeq" id="WP_096580186.1">
    <property type="nucleotide sequence ID" value="NZ_CAWNJS010000001.1"/>
</dbReference>
<keyword evidence="2" id="KW-1185">Reference proteome</keyword>
<reference evidence="1 2" key="1">
    <citation type="submission" date="2017-06" db="EMBL/GenBank/DDBJ databases">
        <title>Genome sequencing of cyanobaciteial culture collection at National Institute for Environmental Studies (NIES).</title>
        <authorList>
            <person name="Hirose Y."/>
            <person name="Shimura Y."/>
            <person name="Fujisawa T."/>
            <person name="Nakamura Y."/>
            <person name="Kawachi M."/>
        </authorList>
    </citation>
    <scope>NUCLEOTIDE SEQUENCE [LARGE SCALE GENOMIC DNA]</scope>
    <source>
        <strain evidence="1 2">NIES-37</strain>
    </source>
</reference>
<proteinExistence type="predicted"/>
<sequence>MTQTIYSYQQLQYKSIARLKQIYNDIICTVEVLDKRCKDAWINAIAEYQASRVQTVVDTTLDEQPTTEAIAPQLRTVAINFYHHEVYVGNKLIAYMVYDNDEFVMQPWLVMVNGKEMFRATTSAKCLRYIQWHYQDGTLNPFDQIELAEVPEVPTIMKISFYEQEAFVGEQLIARIIYDYGNYDNLYWRVIINAKEIFRDISPARCHSYIKQLYQEGKLLLQE</sequence>
<protein>
    <submittedName>
        <fullName evidence="1">Uncharacterized protein</fullName>
    </submittedName>
</protein>
<gene>
    <name evidence="1" type="ORF">NIES37_49380</name>
</gene>
<evidence type="ECO:0000313" key="2">
    <source>
        <dbReference type="Proteomes" id="UP000218785"/>
    </source>
</evidence>
<organism evidence="1 2">
    <name type="scientific">Tolypothrix tenuis PCC 7101</name>
    <dbReference type="NCBI Taxonomy" id="231146"/>
    <lineage>
        <taxon>Bacteria</taxon>
        <taxon>Bacillati</taxon>
        <taxon>Cyanobacteriota</taxon>
        <taxon>Cyanophyceae</taxon>
        <taxon>Nostocales</taxon>
        <taxon>Tolypothrichaceae</taxon>
        <taxon>Tolypothrix</taxon>
    </lineage>
</organism>
<dbReference type="EMBL" id="AP018248">
    <property type="protein sequence ID" value="BAZ00940.1"/>
    <property type="molecule type" value="Genomic_DNA"/>
</dbReference>
<accession>A0A1Z4N5C3</accession>
<dbReference type="Proteomes" id="UP000218785">
    <property type="component" value="Chromosome"/>
</dbReference>
<dbReference type="AlphaFoldDB" id="A0A1Z4N5C3"/>
<name>A0A1Z4N5C3_9CYAN</name>
<evidence type="ECO:0000313" key="1">
    <source>
        <dbReference type="EMBL" id="BAZ00940.1"/>
    </source>
</evidence>